<dbReference type="PANTHER" id="PTHR47991">
    <property type="entry name" value="OXOGLUTARATE/IRON-DEPENDENT DIOXYGENASE"/>
    <property type="match status" value="1"/>
</dbReference>
<dbReference type="GO" id="GO:0016491">
    <property type="term" value="F:oxidoreductase activity"/>
    <property type="evidence" value="ECO:0007669"/>
    <property type="project" value="UniProtKB-KW"/>
</dbReference>
<gene>
    <name evidence="7" type="ORF">DKX38_003855</name>
</gene>
<reference evidence="8" key="1">
    <citation type="journal article" date="2019" name="Gigascience">
        <title>De novo genome assembly of the endangered Acer yangbiense, a plant species with extremely small populations endemic to Yunnan Province, China.</title>
        <authorList>
            <person name="Yang J."/>
            <person name="Wariss H.M."/>
            <person name="Tao L."/>
            <person name="Zhang R."/>
            <person name="Yun Q."/>
            <person name="Hollingsworth P."/>
            <person name="Dao Z."/>
            <person name="Luo G."/>
            <person name="Guo H."/>
            <person name="Ma Y."/>
            <person name="Sun W."/>
        </authorList>
    </citation>
    <scope>NUCLEOTIDE SEQUENCE [LARGE SCALE GENOMIC DNA]</scope>
    <source>
        <strain evidence="8">cv. br00</strain>
    </source>
</reference>
<dbReference type="InterPro" id="IPR027443">
    <property type="entry name" value="IPNS-like_sf"/>
</dbReference>
<dbReference type="SUPFAM" id="SSF51197">
    <property type="entry name" value="Clavaminate synthase-like"/>
    <property type="match status" value="2"/>
</dbReference>
<dbReference type="FunFam" id="2.60.120.330:FF:000018">
    <property type="entry name" value="2-oxoglutarate (2OG) and Fe(II)-dependent oxygenase superfamily protein"/>
    <property type="match status" value="1"/>
</dbReference>
<dbReference type="InterPro" id="IPR044861">
    <property type="entry name" value="IPNS-like_FE2OG_OXY"/>
</dbReference>
<organism evidence="7 8">
    <name type="scientific">Salix brachista</name>
    <dbReference type="NCBI Taxonomy" id="2182728"/>
    <lineage>
        <taxon>Eukaryota</taxon>
        <taxon>Viridiplantae</taxon>
        <taxon>Streptophyta</taxon>
        <taxon>Embryophyta</taxon>
        <taxon>Tracheophyta</taxon>
        <taxon>Spermatophyta</taxon>
        <taxon>Magnoliopsida</taxon>
        <taxon>eudicotyledons</taxon>
        <taxon>Gunneridae</taxon>
        <taxon>Pentapetalae</taxon>
        <taxon>rosids</taxon>
        <taxon>fabids</taxon>
        <taxon>Malpighiales</taxon>
        <taxon>Salicaceae</taxon>
        <taxon>Saliceae</taxon>
        <taxon>Salix</taxon>
    </lineage>
</organism>
<evidence type="ECO:0000256" key="2">
    <source>
        <dbReference type="ARBA" id="ARBA00022723"/>
    </source>
</evidence>
<dbReference type="Pfam" id="PF14226">
    <property type="entry name" value="DIOX_N"/>
    <property type="match status" value="1"/>
</dbReference>
<dbReference type="AlphaFoldDB" id="A0A5N5NBF4"/>
<evidence type="ECO:0000256" key="3">
    <source>
        <dbReference type="ARBA" id="ARBA00022896"/>
    </source>
</evidence>
<dbReference type="InterPro" id="IPR005123">
    <property type="entry name" value="Oxoglu/Fe-dep_dioxygenase_dom"/>
</dbReference>
<evidence type="ECO:0000256" key="5">
    <source>
        <dbReference type="RuleBase" id="RU003682"/>
    </source>
</evidence>
<comment type="similarity">
    <text evidence="1 5">Belongs to the iron/ascorbate-dependent oxidoreductase family.</text>
</comment>
<keyword evidence="8" id="KW-1185">Reference proteome</keyword>
<keyword evidence="3" id="KW-0847">Vitamin C</keyword>
<keyword evidence="5" id="KW-0560">Oxidoreductase</keyword>
<proteinExistence type="inferred from homology"/>
<comment type="caution">
    <text evidence="7">The sequence shown here is derived from an EMBL/GenBank/DDBJ whole genome shotgun (WGS) entry which is preliminary data.</text>
</comment>
<evidence type="ECO:0000256" key="1">
    <source>
        <dbReference type="ARBA" id="ARBA00008056"/>
    </source>
</evidence>
<dbReference type="InterPro" id="IPR050295">
    <property type="entry name" value="Plant_2OG-oxidoreductases"/>
</dbReference>
<dbReference type="Gene3D" id="2.60.120.330">
    <property type="entry name" value="B-lactam Antibiotic, Isopenicillin N Synthase, Chain"/>
    <property type="match status" value="1"/>
</dbReference>
<evidence type="ECO:0000259" key="6">
    <source>
        <dbReference type="PROSITE" id="PS51471"/>
    </source>
</evidence>
<dbReference type="InterPro" id="IPR026992">
    <property type="entry name" value="DIOX_N"/>
</dbReference>
<accession>A0A5N5NBF4</accession>
<dbReference type="PROSITE" id="PS51471">
    <property type="entry name" value="FE2OG_OXY"/>
    <property type="match status" value="1"/>
</dbReference>
<dbReference type="Proteomes" id="UP000326939">
    <property type="component" value="Chromosome 3"/>
</dbReference>
<dbReference type="GO" id="GO:0046872">
    <property type="term" value="F:metal ion binding"/>
    <property type="evidence" value="ECO:0007669"/>
    <property type="project" value="UniProtKB-KW"/>
</dbReference>
<name>A0A5N5NBF4_9ROSI</name>
<keyword evidence="4 5" id="KW-0408">Iron</keyword>
<dbReference type="Pfam" id="PF03171">
    <property type="entry name" value="2OG-FeII_Oxy"/>
    <property type="match status" value="1"/>
</dbReference>
<dbReference type="EMBL" id="VDCV01000003">
    <property type="protein sequence ID" value="KAB5563801.1"/>
    <property type="molecule type" value="Genomic_DNA"/>
</dbReference>
<protein>
    <recommendedName>
        <fullName evidence="6">Fe2OG dioxygenase domain-containing protein</fullName>
    </recommendedName>
</protein>
<dbReference type="GO" id="GO:0031418">
    <property type="term" value="F:L-ascorbic acid binding"/>
    <property type="evidence" value="ECO:0007669"/>
    <property type="project" value="UniProtKB-KW"/>
</dbReference>
<sequence length="388" mass="43927">MAGVSALSAEILLSKRVQEMVLNGEEPQNLYISRDDCTDEAIPSPPSDPIPIIDLSLLSSAEPCSAQELQRLRLALCSWGCFQLKRTWLKKAKATSFAIVESDSFCAPCYVGKATCGFQATGHGIAKSFLDKIREVARDFFEQPAEEKRRHAKGVEEFEGYGADPVPAEGQSLDWSDRLFLDVYPEDRRKHRFWPENPKSFRKVLEEYTSRMQILTELVSKAMAKSLNLEADCFLNQFGERAALQARFNYYSRCQRPDLVLGLKAHADGSGYTIILQDDVEGLQIFKDERWITAPSISDALLVLMGDQMEIMTNGIFKSPVHRVLTSSEKERISVAVFYTPEPNKEIGPEEGLVNEERPRIYKKVKDYAGVHWEYYQQGKRALHVAEV</sequence>
<keyword evidence="2 5" id="KW-0479">Metal-binding</keyword>
<feature type="domain" description="Fe2OG dioxygenase" evidence="6">
    <location>
        <begin position="242"/>
        <end position="341"/>
    </location>
</feature>
<evidence type="ECO:0000256" key="4">
    <source>
        <dbReference type="ARBA" id="ARBA00023004"/>
    </source>
</evidence>
<evidence type="ECO:0000313" key="8">
    <source>
        <dbReference type="Proteomes" id="UP000326939"/>
    </source>
</evidence>
<evidence type="ECO:0000313" key="7">
    <source>
        <dbReference type="EMBL" id="KAB5563801.1"/>
    </source>
</evidence>